<dbReference type="EMBL" id="CAEY01000030">
    <property type="status" value="NOT_ANNOTATED_CDS"/>
    <property type="molecule type" value="Genomic_DNA"/>
</dbReference>
<evidence type="ECO:0000256" key="1">
    <source>
        <dbReference type="SAM" id="SignalP"/>
    </source>
</evidence>
<protein>
    <submittedName>
        <fullName evidence="2">Uncharacterized protein</fullName>
    </submittedName>
</protein>
<reference evidence="2" key="2">
    <citation type="submission" date="2015-06" db="UniProtKB">
        <authorList>
            <consortium name="EnsemblMetazoa"/>
        </authorList>
    </citation>
    <scope>IDENTIFICATION</scope>
</reference>
<feature type="chain" id="PRO_5004591446" evidence="1">
    <location>
        <begin position="28"/>
        <end position="104"/>
    </location>
</feature>
<dbReference type="Proteomes" id="UP000015104">
    <property type="component" value="Unassembled WGS sequence"/>
</dbReference>
<reference evidence="3" key="1">
    <citation type="submission" date="2011-08" db="EMBL/GenBank/DDBJ databases">
        <authorList>
            <person name="Rombauts S."/>
        </authorList>
    </citation>
    <scope>NUCLEOTIDE SEQUENCE</scope>
    <source>
        <strain evidence="3">London</strain>
    </source>
</reference>
<accession>T1KEZ9</accession>
<organism evidence="2 3">
    <name type="scientific">Tetranychus urticae</name>
    <name type="common">Two-spotted spider mite</name>
    <dbReference type="NCBI Taxonomy" id="32264"/>
    <lineage>
        <taxon>Eukaryota</taxon>
        <taxon>Metazoa</taxon>
        <taxon>Ecdysozoa</taxon>
        <taxon>Arthropoda</taxon>
        <taxon>Chelicerata</taxon>
        <taxon>Arachnida</taxon>
        <taxon>Acari</taxon>
        <taxon>Acariformes</taxon>
        <taxon>Trombidiformes</taxon>
        <taxon>Prostigmata</taxon>
        <taxon>Eleutherengona</taxon>
        <taxon>Raphignathae</taxon>
        <taxon>Tetranychoidea</taxon>
        <taxon>Tetranychidae</taxon>
        <taxon>Tetranychus</taxon>
    </lineage>
</organism>
<feature type="signal peptide" evidence="1">
    <location>
        <begin position="1"/>
        <end position="27"/>
    </location>
</feature>
<proteinExistence type="predicted"/>
<dbReference type="HOGENOM" id="CLU_2253462_0_0_1"/>
<evidence type="ECO:0000313" key="2">
    <source>
        <dbReference type="EnsemblMetazoa" id="tetur10g01330.1"/>
    </source>
</evidence>
<dbReference type="EnsemblMetazoa" id="tetur10g01330.1">
    <property type="protein sequence ID" value="tetur10g01330.1"/>
    <property type="gene ID" value="tetur10g01330"/>
</dbReference>
<name>T1KEZ9_TETUR</name>
<dbReference type="AlphaFoldDB" id="T1KEZ9"/>
<keyword evidence="1" id="KW-0732">Signal</keyword>
<evidence type="ECO:0000313" key="3">
    <source>
        <dbReference type="Proteomes" id="UP000015104"/>
    </source>
</evidence>
<sequence length="104" mass="10973">MRIFSDIPVIFFLTIVVIYNLCEHAVGGPSDTEDKLKAEGGAGYSQGTGAGVGYGYGQGTGAGAKDLRTADDTGSGKKFKLFDGSRVFHFKILENGSFISIENS</sequence>
<keyword evidence="3" id="KW-1185">Reference proteome</keyword>